<sequence>MRPIKYASAVLLAIGFGGADAATAQIYTTSARVDGIAKVGLCKDINGNNCSILGGPKATCLNLPSGWNDAITGIDMIAHHGCRFFQYVVRFHRIP</sequence>
<dbReference type="EMBL" id="JAZGSY010000096">
    <property type="protein sequence ID" value="KAL1840863.1"/>
    <property type="molecule type" value="Genomic_DNA"/>
</dbReference>
<feature type="chain" id="PRO_5046067385" evidence="1">
    <location>
        <begin position="22"/>
        <end position="95"/>
    </location>
</feature>
<keyword evidence="3" id="KW-1185">Reference proteome</keyword>
<keyword evidence="1" id="KW-0732">Signal</keyword>
<reference evidence="2 3" key="1">
    <citation type="journal article" date="2024" name="Commun. Biol.">
        <title>Comparative genomic analysis of thermophilic fungi reveals convergent evolutionary adaptations and gene losses.</title>
        <authorList>
            <person name="Steindorff A.S."/>
            <person name="Aguilar-Pontes M.V."/>
            <person name="Robinson A.J."/>
            <person name="Andreopoulos B."/>
            <person name="LaButti K."/>
            <person name="Kuo A."/>
            <person name="Mondo S."/>
            <person name="Riley R."/>
            <person name="Otillar R."/>
            <person name="Haridas S."/>
            <person name="Lipzen A."/>
            <person name="Grimwood J."/>
            <person name="Schmutz J."/>
            <person name="Clum A."/>
            <person name="Reid I.D."/>
            <person name="Moisan M.C."/>
            <person name="Butler G."/>
            <person name="Nguyen T.T.M."/>
            <person name="Dewar K."/>
            <person name="Conant G."/>
            <person name="Drula E."/>
            <person name="Henrissat B."/>
            <person name="Hansel C."/>
            <person name="Singer S."/>
            <person name="Hutchinson M.I."/>
            <person name="de Vries R.P."/>
            <person name="Natvig D.O."/>
            <person name="Powell A.J."/>
            <person name="Tsang A."/>
            <person name="Grigoriev I.V."/>
        </authorList>
    </citation>
    <scope>NUCLEOTIDE SEQUENCE [LARGE SCALE GENOMIC DNA]</scope>
    <source>
        <strain evidence="2 3">CBS 620.91</strain>
    </source>
</reference>
<evidence type="ECO:0000256" key="1">
    <source>
        <dbReference type="SAM" id="SignalP"/>
    </source>
</evidence>
<protein>
    <submittedName>
        <fullName evidence="2">Uncharacterized protein</fullName>
    </submittedName>
</protein>
<accession>A0ABR3VG69</accession>
<feature type="signal peptide" evidence="1">
    <location>
        <begin position="1"/>
        <end position="21"/>
    </location>
</feature>
<evidence type="ECO:0000313" key="3">
    <source>
        <dbReference type="Proteomes" id="UP001583172"/>
    </source>
</evidence>
<dbReference type="Proteomes" id="UP001583172">
    <property type="component" value="Unassembled WGS sequence"/>
</dbReference>
<gene>
    <name evidence="2" type="ORF">VTJ49DRAFT_7655</name>
</gene>
<evidence type="ECO:0000313" key="2">
    <source>
        <dbReference type="EMBL" id="KAL1840863.1"/>
    </source>
</evidence>
<proteinExistence type="predicted"/>
<comment type="caution">
    <text evidence="2">The sequence shown here is derived from an EMBL/GenBank/DDBJ whole genome shotgun (WGS) entry which is preliminary data.</text>
</comment>
<name>A0ABR3VG69_HUMIN</name>
<organism evidence="2 3">
    <name type="scientific">Humicola insolens</name>
    <name type="common">Soft-rot fungus</name>
    <dbReference type="NCBI Taxonomy" id="85995"/>
    <lineage>
        <taxon>Eukaryota</taxon>
        <taxon>Fungi</taxon>
        <taxon>Dikarya</taxon>
        <taxon>Ascomycota</taxon>
        <taxon>Pezizomycotina</taxon>
        <taxon>Sordariomycetes</taxon>
        <taxon>Sordariomycetidae</taxon>
        <taxon>Sordariales</taxon>
        <taxon>Chaetomiaceae</taxon>
        <taxon>Mycothermus</taxon>
    </lineage>
</organism>